<sequence>MACWPINKKVPAGRAPRGHGGLKPQPPAPVAAEPQVRPAGQQDPCLVPVKTGVGGRPLERERWPPPVDCGLWLDRLPDIVAGDISMTRVAPAWVQDPFRGCNLRLNMMPAVVPGRVAVNCVAAACEAVAWQDDTWGTGCFLFLPDRVAADAAACGTSFGLGIQAVIDPGESFVCIRASGWFEDFSLLMCVSTVGHLCRGSWSRSSITLISKACGLD</sequence>
<comment type="caution">
    <text evidence="2">The sequence shown here is derived from an EMBL/GenBank/DDBJ whole genome shotgun (WGS) entry which is preliminary data.</text>
</comment>
<protein>
    <submittedName>
        <fullName evidence="2">Uncharacterized protein</fullName>
    </submittedName>
</protein>
<dbReference type="EMBL" id="JANPWB010000011">
    <property type="protein sequence ID" value="KAJ1131231.1"/>
    <property type="molecule type" value="Genomic_DNA"/>
</dbReference>
<name>A0AAV7PVA3_PLEWA</name>
<gene>
    <name evidence="2" type="ORF">NDU88_009570</name>
</gene>
<evidence type="ECO:0000256" key="1">
    <source>
        <dbReference type="SAM" id="MobiDB-lite"/>
    </source>
</evidence>
<organism evidence="2 3">
    <name type="scientific">Pleurodeles waltl</name>
    <name type="common">Iberian ribbed newt</name>
    <dbReference type="NCBI Taxonomy" id="8319"/>
    <lineage>
        <taxon>Eukaryota</taxon>
        <taxon>Metazoa</taxon>
        <taxon>Chordata</taxon>
        <taxon>Craniata</taxon>
        <taxon>Vertebrata</taxon>
        <taxon>Euteleostomi</taxon>
        <taxon>Amphibia</taxon>
        <taxon>Batrachia</taxon>
        <taxon>Caudata</taxon>
        <taxon>Salamandroidea</taxon>
        <taxon>Salamandridae</taxon>
        <taxon>Pleurodelinae</taxon>
        <taxon>Pleurodeles</taxon>
    </lineage>
</organism>
<keyword evidence="3" id="KW-1185">Reference proteome</keyword>
<proteinExistence type="predicted"/>
<dbReference type="AlphaFoldDB" id="A0AAV7PVA3"/>
<reference evidence="2" key="1">
    <citation type="journal article" date="2022" name="bioRxiv">
        <title>Sequencing and chromosome-scale assembly of the giantPleurodeles waltlgenome.</title>
        <authorList>
            <person name="Brown T."/>
            <person name="Elewa A."/>
            <person name="Iarovenko S."/>
            <person name="Subramanian E."/>
            <person name="Araus A.J."/>
            <person name="Petzold A."/>
            <person name="Susuki M."/>
            <person name="Suzuki K.-i.T."/>
            <person name="Hayashi T."/>
            <person name="Toyoda A."/>
            <person name="Oliveira C."/>
            <person name="Osipova E."/>
            <person name="Leigh N.D."/>
            <person name="Simon A."/>
            <person name="Yun M.H."/>
        </authorList>
    </citation>
    <scope>NUCLEOTIDE SEQUENCE</scope>
    <source>
        <strain evidence="2">20211129_DDA</strain>
        <tissue evidence="2">Liver</tissue>
    </source>
</reference>
<dbReference type="Proteomes" id="UP001066276">
    <property type="component" value="Chromosome 7"/>
</dbReference>
<evidence type="ECO:0000313" key="3">
    <source>
        <dbReference type="Proteomes" id="UP001066276"/>
    </source>
</evidence>
<feature type="region of interest" description="Disordered" evidence="1">
    <location>
        <begin position="1"/>
        <end position="44"/>
    </location>
</feature>
<accession>A0AAV7PVA3</accession>
<evidence type="ECO:0000313" key="2">
    <source>
        <dbReference type="EMBL" id="KAJ1131231.1"/>
    </source>
</evidence>
<feature type="compositionally biased region" description="Low complexity" evidence="1">
    <location>
        <begin position="30"/>
        <end position="39"/>
    </location>
</feature>